<evidence type="ECO:0000313" key="2">
    <source>
        <dbReference type="Proteomes" id="UP000076858"/>
    </source>
</evidence>
<organism evidence="1 2">
    <name type="scientific">Daphnia magna</name>
    <dbReference type="NCBI Taxonomy" id="35525"/>
    <lineage>
        <taxon>Eukaryota</taxon>
        <taxon>Metazoa</taxon>
        <taxon>Ecdysozoa</taxon>
        <taxon>Arthropoda</taxon>
        <taxon>Crustacea</taxon>
        <taxon>Branchiopoda</taxon>
        <taxon>Diplostraca</taxon>
        <taxon>Cladocera</taxon>
        <taxon>Anomopoda</taxon>
        <taxon>Daphniidae</taxon>
        <taxon>Daphnia</taxon>
    </lineage>
</organism>
<protein>
    <recommendedName>
        <fullName evidence="3">DDE Tnp4 domain-containing protein</fullName>
    </recommendedName>
</protein>
<evidence type="ECO:0008006" key="3">
    <source>
        <dbReference type="Google" id="ProtNLM"/>
    </source>
</evidence>
<sequence length="137" mass="15665">MALQFYATGSFQTVVGNVLRYSQSCVSRSIASVSLALSLQSNKFIKFSSRILDLKRVFSSIARMPWVIGCIDGTHIRIKRPIEYEKAFVNRRNSLISLDVKNSFDMHRKPIRVPEIVTLPLPVKTAYCKTPTYFIFK</sequence>
<dbReference type="STRING" id="35525.A0A164GNE1"/>
<dbReference type="AlphaFoldDB" id="A0A164GNE1"/>
<name>A0A164GNE1_9CRUS</name>
<evidence type="ECO:0000313" key="1">
    <source>
        <dbReference type="EMBL" id="KZR99155.1"/>
    </source>
</evidence>
<comment type="caution">
    <text evidence="1">The sequence shown here is derived from an EMBL/GenBank/DDBJ whole genome shotgun (WGS) entry which is preliminary data.</text>
</comment>
<dbReference type="Proteomes" id="UP000076858">
    <property type="component" value="Unassembled WGS sequence"/>
</dbReference>
<gene>
    <name evidence="1" type="ORF">APZ42_005096</name>
</gene>
<keyword evidence="2" id="KW-1185">Reference proteome</keyword>
<dbReference type="OrthoDB" id="6368001at2759"/>
<accession>A0A164GNE1</accession>
<reference evidence="1 2" key="1">
    <citation type="submission" date="2016-03" db="EMBL/GenBank/DDBJ databases">
        <title>EvidentialGene: Evidence-directed Construction of Genes on Genomes.</title>
        <authorList>
            <person name="Gilbert D.G."/>
            <person name="Choi J.-H."/>
            <person name="Mockaitis K."/>
            <person name="Colbourne J."/>
            <person name="Pfrender M."/>
        </authorList>
    </citation>
    <scope>NUCLEOTIDE SEQUENCE [LARGE SCALE GENOMIC DNA]</scope>
    <source>
        <strain evidence="1 2">Xinb3</strain>
        <tissue evidence="1">Complete organism</tissue>
    </source>
</reference>
<dbReference type="EMBL" id="LRGB01014560">
    <property type="protein sequence ID" value="KZR99155.1"/>
    <property type="molecule type" value="Genomic_DNA"/>
</dbReference>
<proteinExistence type="predicted"/>